<dbReference type="InterPro" id="IPR005119">
    <property type="entry name" value="LysR_subst-bd"/>
</dbReference>
<evidence type="ECO:0000256" key="1">
    <source>
        <dbReference type="ARBA" id="ARBA00009437"/>
    </source>
</evidence>
<evidence type="ECO:0000256" key="4">
    <source>
        <dbReference type="ARBA" id="ARBA00023159"/>
    </source>
</evidence>
<evidence type="ECO:0000256" key="5">
    <source>
        <dbReference type="ARBA" id="ARBA00023163"/>
    </source>
</evidence>
<protein>
    <submittedName>
        <fullName evidence="7">Morphology and auto-aggregation control protein</fullName>
    </submittedName>
</protein>
<dbReference type="AlphaFoldDB" id="A0A0N7M932"/>
<keyword evidence="2" id="KW-0805">Transcription regulation</keyword>
<name>A0A0N7M932_9RHOB</name>
<evidence type="ECO:0000256" key="3">
    <source>
        <dbReference type="ARBA" id="ARBA00023125"/>
    </source>
</evidence>
<dbReference type="InterPro" id="IPR000847">
    <property type="entry name" value="LysR_HTH_N"/>
</dbReference>
<dbReference type="SUPFAM" id="SSF46785">
    <property type="entry name" value="Winged helix' DNA-binding domain"/>
    <property type="match status" value="1"/>
</dbReference>
<evidence type="ECO:0000259" key="6">
    <source>
        <dbReference type="PROSITE" id="PS50931"/>
    </source>
</evidence>
<proteinExistence type="inferred from homology"/>
<sequence length="312" mass="34290">MQDRLLTLKHLRYFVALAHSGQYRRAAEQLDLSQPSLSQQIAAFESVLGVKLVERGRRGVILTPAGREVLDQAQGILDGVDRLMGVSQSLQDGVSGTLRLGSTSTIGPYVLPRFLQHLHAEHPDLKLVVRDGAPRELLNELGNGVHDVVISQLPIREKDFQSVPLYREPLMLAVARDHRLAGRGLVTPEDLAGEDLLALGDAYALRNEVSRLGMASGARLRDDYEGTSLDALRQMVAMNMGITLLPSLYVRSEVPDENGDVAVVPVKGGLYRTVGLIWRHTTGKPALLRRFREVAETVISQVFNDRVQPMGG</sequence>
<feature type="domain" description="HTH lysR-type" evidence="6">
    <location>
        <begin position="6"/>
        <end position="63"/>
    </location>
</feature>
<keyword evidence="3" id="KW-0238">DNA-binding</keyword>
<dbReference type="Pfam" id="PF03466">
    <property type="entry name" value="LysR_substrate"/>
    <property type="match status" value="1"/>
</dbReference>
<dbReference type="RefSeq" id="WP_058310801.1">
    <property type="nucleotide sequence ID" value="NZ_CYTW01000001.1"/>
</dbReference>
<gene>
    <name evidence="7" type="primary">oxyR_2</name>
    <name evidence="7" type="ORF">PH7735_01704</name>
</gene>
<dbReference type="GeneID" id="83880750"/>
<keyword evidence="5" id="KW-0804">Transcription</keyword>
<dbReference type="GO" id="GO:0003677">
    <property type="term" value="F:DNA binding"/>
    <property type="evidence" value="ECO:0007669"/>
    <property type="project" value="UniProtKB-KW"/>
</dbReference>
<dbReference type="PANTHER" id="PTHR30346">
    <property type="entry name" value="TRANSCRIPTIONAL DUAL REGULATOR HCAR-RELATED"/>
    <property type="match status" value="1"/>
</dbReference>
<keyword evidence="4" id="KW-0010">Activator</keyword>
<dbReference type="Proteomes" id="UP000051870">
    <property type="component" value="Unassembled WGS sequence"/>
</dbReference>
<dbReference type="CDD" id="cd08411">
    <property type="entry name" value="PBP2_OxyR"/>
    <property type="match status" value="1"/>
</dbReference>
<comment type="similarity">
    <text evidence="1">Belongs to the LysR transcriptional regulatory family.</text>
</comment>
<dbReference type="EMBL" id="CYTW01000001">
    <property type="protein sequence ID" value="CUJ94082.1"/>
    <property type="molecule type" value="Genomic_DNA"/>
</dbReference>
<reference evidence="8" key="1">
    <citation type="submission" date="2015-09" db="EMBL/GenBank/DDBJ databases">
        <authorList>
            <person name="Rodrigo-Torres Lidia"/>
            <person name="Arahal R.David."/>
        </authorList>
    </citation>
    <scope>NUCLEOTIDE SEQUENCE [LARGE SCALE GENOMIC DNA]</scope>
    <source>
        <strain evidence="8">CECT 7735</strain>
    </source>
</reference>
<evidence type="ECO:0000313" key="8">
    <source>
        <dbReference type="Proteomes" id="UP000051870"/>
    </source>
</evidence>
<dbReference type="GO" id="GO:0032993">
    <property type="term" value="C:protein-DNA complex"/>
    <property type="evidence" value="ECO:0007669"/>
    <property type="project" value="TreeGrafter"/>
</dbReference>
<keyword evidence="8" id="KW-1185">Reference proteome</keyword>
<dbReference type="PROSITE" id="PS50931">
    <property type="entry name" value="HTH_LYSR"/>
    <property type="match status" value="1"/>
</dbReference>
<dbReference type="InterPro" id="IPR036388">
    <property type="entry name" value="WH-like_DNA-bd_sf"/>
</dbReference>
<evidence type="ECO:0000313" key="7">
    <source>
        <dbReference type="EMBL" id="CUJ94082.1"/>
    </source>
</evidence>
<dbReference type="Pfam" id="PF00126">
    <property type="entry name" value="HTH_1"/>
    <property type="match status" value="1"/>
</dbReference>
<dbReference type="Gene3D" id="1.10.10.10">
    <property type="entry name" value="Winged helix-like DNA-binding domain superfamily/Winged helix DNA-binding domain"/>
    <property type="match status" value="1"/>
</dbReference>
<dbReference type="InterPro" id="IPR036390">
    <property type="entry name" value="WH_DNA-bd_sf"/>
</dbReference>
<organism evidence="7 8">
    <name type="scientific">Shimia thalassica</name>
    <dbReference type="NCBI Taxonomy" id="1715693"/>
    <lineage>
        <taxon>Bacteria</taxon>
        <taxon>Pseudomonadati</taxon>
        <taxon>Pseudomonadota</taxon>
        <taxon>Alphaproteobacteria</taxon>
        <taxon>Rhodobacterales</taxon>
        <taxon>Roseobacteraceae</taxon>
    </lineage>
</organism>
<dbReference type="PRINTS" id="PR00039">
    <property type="entry name" value="HTHLYSR"/>
</dbReference>
<dbReference type="STRING" id="1715693.PH7735_01704"/>
<dbReference type="Gene3D" id="3.40.190.10">
    <property type="entry name" value="Periplasmic binding protein-like II"/>
    <property type="match status" value="2"/>
</dbReference>
<dbReference type="SUPFAM" id="SSF53850">
    <property type="entry name" value="Periplasmic binding protein-like II"/>
    <property type="match status" value="1"/>
</dbReference>
<evidence type="ECO:0000256" key="2">
    <source>
        <dbReference type="ARBA" id="ARBA00023015"/>
    </source>
</evidence>
<dbReference type="PANTHER" id="PTHR30346:SF26">
    <property type="entry name" value="HYDROGEN PEROXIDE-INDUCIBLE GENES ACTIVATOR"/>
    <property type="match status" value="1"/>
</dbReference>
<dbReference type="FunFam" id="1.10.10.10:FF:000001">
    <property type="entry name" value="LysR family transcriptional regulator"/>
    <property type="match status" value="1"/>
</dbReference>
<accession>A0A0N7M932</accession>
<dbReference type="GO" id="GO:0003700">
    <property type="term" value="F:DNA-binding transcription factor activity"/>
    <property type="evidence" value="ECO:0007669"/>
    <property type="project" value="InterPro"/>
</dbReference>